<dbReference type="Proteomes" id="UP000048965">
    <property type="component" value="Unassembled WGS sequence"/>
</dbReference>
<evidence type="ECO:0000313" key="1">
    <source>
        <dbReference type="EMBL" id="GAO12833.1"/>
    </source>
</evidence>
<proteinExistence type="predicted"/>
<sequence length="139" mass="14821">MEEAVVESVRYIAPCVDCGARLECWGVHGVIGGSLRWDVESVCLACGQAKADCGRALSAWLRDRLLADHGLAVLHVTHPSVERVTLMKVLCAQLGIGLTEAQAVLGQVLAGVYSGMLPEVEYLARKLRRAGVDAVAARP</sequence>
<name>A0A0P4RGD3_9ACTN</name>
<keyword evidence="2" id="KW-1185">Reference proteome</keyword>
<evidence type="ECO:0000313" key="2">
    <source>
        <dbReference type="Proteomes" id="UP000048965"/>
    </source>
</evidence>
<reference evidence="1 2" key="2">
    <citation type="journal article" date="2015" name="Stand. Genomic Sci.">
        <title>Draft genome sequence of marine-derived Streptomyces sp. TP-A0598, a producer of anti-MRSA antibiotic lydicamycins.</title>
        <authorList>
            <person name="Komaki H."/>
            <person name="Ichikawa N."/>
            <person name="Hosoyama A."/>
            <person name="Fujita N."/>
            <person name="Igarashi Y."/>
        </authorList>
    </citation>
    <scope>NUCLEOTIDE SEQUENCE [LARGE SCALE GENOMIC DNA]</scope>
    <source>
        <strain evidence="1 2">NBRC 110027</strain>
    </source>
</reference>
<organism evidence="1 2">
    <name type="scientific">Streptomyces lydicamycinicus</name>
    <dbReference type="NCBI Taxonomy" id="1546107"/>
    <lineage>
        <taxon>Bacteria</taxon>
        <taxon>Bacillati</taxon>
        <taxon>Actinomycetota</taxon>
        <taxon>Actinomycetes</taxon>
        <taxon>Kitasatosporales</taxon>
        <taxon>Streptomycetaceae</taxon>
        <taxon>Streptomyces</taxon>
    </lineage>
</organism>
<comment type="caution">
    <text evidence="1">The sequence shown here is derived from an EMBL/GenBank/DDBJ whole genome shotgun (WGS) entry which is preliminary data.</text>
</comment>
<accession>A0A0P4RGD3</accession>
<dbReference type="OrthoDB" id="3693176at2"/>
<reference evidence="2" key="1">
    <citation type="submission" date="2014-09" db="EMBL/GenBank/DDBJ databases">
        <title>Whole genome shotgun sequence of Streptomyces sp. NBRC 110027.</title>
        <authorList>
            <person name="Komaki H."/>
            <person name="Ichikawa N."/>
            <person name="Katano-Makiyama Y."/>
            <person name="Hosoyama A."/>
            <person name="Hashimoto M."/>
            <person name="Uohara A."/>
            <person name="Kitahashi Y."/>
            <person name="Ohji S."/>
            <person name="Kimura A."/>
            <person name="Yamazoe A."/>
            <person name="Igarashi Y."/>
            <person name="Fujita N."/>
        </authorList>
    </citation>
    <scope>NUCLEOTIDE SEQUENCE [LARGE SCALE GENOMIC DNA]</scope>
    <source>
        <strain evidence="2">NBRC 110027</strain>
    </source>
</reference>
<dbReference type="EMBL" id="BBNO01000013">
    <property type="protein sequence ID" value="GAO12833.1"/>
    <property type="molecule type" value="Genomic_DNA"/>
</dbReference>
<protein>
    <submittedName>
        <fullName evidence="1">Uncharacterized protein</fullName>
    </submittedName>
</protein>
<dbReference type="AlphaFoldDB" id="A0A0P4RGD3"/>
<gene>
    <name evidence="1" type="ORF">TPA0598_13_00170</name>
</gene>